<dbReference type="RefSeq" id="WP_379015698.1">
    <property type="nucleotide sequence ID" value="NZ_JBHSDC010000029.1"/>
</dbReference>
<dbReference type="Proteomes" id="UP001595906">
    <property type="component" value="Unassembled WGS sequence"/>
</dbReference>
<keyword evidence="3" id="KW-1185">Reference proteome</keyword>
<evidence type="ECO:0000256" key="1">
    <source>
        <dbReference type="SAM" id="SignalP"/>
    </source>
</evidence>
<name>A0ABV8PZL5_9BACT</name>
<protein>
    <submittedName>
        <fullName evidence="2">GLPGLI family protein</fullName>
    </submittedName>
</protein>
<evidence type="ECO:0000313" key="3">
    <source>
        <dbReference type="Proteomes" id="UP001595906"/>
    </source>
</evidence>
<dbReference type="NCBIfam" id="TIGR01200">
    <property type="entry name" value="GLPGLI"/>
    <property type="match status" value="1"/>
</dbReference>
<sequence>MKRIQLFILVITIAIAANAQQKEGTITYQRTINNWKRITDETRRASIPEFQVSKYTLYFTDSISIYKLIPDENAPEPFANGEGGGGFRRFNFGGGDGDLFKNFTTGFTTQASELGGKNFLITDTIRKQSWKISAETKEILGVVCRKATLKITQPNFQGRAFNFNRNRPAGDTTTRQAPPAPREIEIVAWFAQTILAPAGPDAYGQLPGVILELNVDNGTTVYKALTLKPTVDAKELKEPKKGKKVTRQEYGQLQRELFQNQGGFGGAGGNRGGGL</sequence>
<gene>
    <name evidence="2" type="ORF">ACFOW1_16115</name>
</gene>
<keyword evidence="1" id="KW-0732">Signal</keyword>
<reference evidence="3" key="1">
    <citation type="journal article" date="2019" name="Int. J. Syst. Evol. Microbiol.">
        <title>The Global Catalogue of Microorganisms (GCM) 10K type strain sequencing project: providing services to taxonomists for standard genome sequencing and annotation.</title>
        <authorList>
            <consortium name="The Broad Institute Genomics Platform"/>
            <consortium name="The Broad Institute Genome Sequencing Center for Infectious Disease"/>
            <person name="Wu L."/>
            <person name="Ma J."/>
        </authorList>
    </citation>
    <scope>NUCLEOTIDE SEQUENCE [LARGE SCALE GENOMIC DNA]</scope>
    <source>
        <strain evidence="3">CECT 8010</strain>
    </source>
</reference>
<dbReference type="EMBL" id="JBHSDC010000029">
    <property type="protein sequence ID" value="MFC4233427.1"/>
    <property type="molecule type" value="Genomic_DNA"/>
</dbReference>
<accession>A0ABV8PZL5</accession>
<organism evidence="2 3">
    <name type="scientific">Parasediminibacterium paludis</name>
    <dbReference type="NCBI Taxonomy" id="908966"/>
    <lineage>
        <taxon>Bacteria</taxon>
        <taxon>Pseudomonadati</taxon>
        <taxon>Bacteroidota</taxon>
        <taxon>Chitinophagia</taxon>
        <taxon>Chitinophagales</taxon>
        <taxon>Chitinophagaceae</taxon>
        <taxon>Parasediminibacterium</taxon>
    </lineage>
</organism>
<evidence type="ECO:0000313" key="2">
    <source>
        <dbReference type="EMBL" id="MFC4233427.1"/>
    </source>
</evidence>
<proteinExistence type="predicted"/>
<feature type="chain" id="PRO_5047303378" evidence="1">
    <location>
        <begin position="20"/>
        <end position="275"/>
    </location>
</feature>
<comment type="caution">
    <text evidence="2">The sequence shown here is derived from an EMBL/GenBank/DDBJ whole genome shotgun (WGS) entry which is preliminary data.</text>
</comment>
<feature type="signal peptide" evidence="1">
    <location>
        <begin position="1"/>
        <end position="19"/>
    </location>
</feature>
<dbReference type="InterPro" id="IPR005901">
    <property type="entry name" value="GLPGLI"/>
</dbReference>
<dbReference type="Pfam" id="PF09697">
    <property type="entry name" value="Porph_ging"/>
    <property type="match status" value="1"/>
</dbReference>